<keyword evidence="3 6" id="KW-0812">Transmembrane</keyword>
<organism evidence="7 8">
    <name type="scientific">Candidatus Liberibacter americanus str. Sao Paulo</name>
    <dbReference type="NCBI Taxonomy" id="1261131"/>
    <lineage>
        <taxon>Bacteria</taxon>
        <taxon>Pseudomonadati</taxon>
        <taxon>Pseudomonadota</taxon>
        <taxon>Alphaproteobacteria</taxon>
        <taxon>Hyphomicrobiales</taxon>
        <taxon>Rhizobiaceae</taxon>
        <taxon>Liberibacter</taxon>
    </lineage>
</organism>
<evidence type="ECO:0000256" key="5">
    <source>
        <dbReference type="ARBA" id="ARBA00023136"/>
    </source>
</evidence>
<keyword evidence="4 6" id="KW-1133">Transmembrane helix</keyword>
<gene>
    <name evidence="7" type="ORF">lam_301</name>
</gene>
<name>U6B7D9_9HYPH</name>
<dbReference type="eggNOG" id="COG0795">
    <property type="taxonomic scope" value="Bacteria"/>
</dbReference>
<dbReference type="GO" id="GO:0015920">
    <property type="term" value="P:lipopolysaccharide transport"/>
    <property type="evidence" value="ECO:0007669"/>
    <property type="project" value="TreeGrafter"/>
</dbReference>
<dbReference type="HOGENOM" id="CLU_028799_7_0_5"/>
<feature type="transmembrane region" description="Helical" evidence="6">
    <location>
        <begin position="270"/>
        <end position="287"/>
    </location>
</feature>
<evidence type="ECO:0000256" key="3">
    <source>
        <dbReference type="ARBA" id="ARBA00022692"/>
    </source>
</evidence>
<dbReference type="STRING" id="1261131.lam_301"/>
<evidence type="ECO:0000313" key="7">
    <source>
        <dbReference type="EMBL" id="AHA27672.1"/>
    </source>
</evidence>
<dbReference type="Pfam" id="PF03739">
    <property type="entry name" value="LptF_LptG"/>
    <property type="match status" value="1"/>
</dbReference>
<feature type="transmembrane region" description="Helical" evidence="6">
    <location>
        <begin position="327"/>
        <end position="349"/>
    </location>
</feature>
<dbReference type="GO" id="GO:0043190">
    <property type="term" value="C:ATP-binding cassette (ABC) transporter complex"/>
    <property type="evidence" value="ECO:0007669"/>
    <property type="project" value="TreeGrafter"/>
</dbReference>
<sequence>MKLFEFYIYRRISRYLIISSLFIIFIGWTVQILDHINIIANNTQSIIILLKISYMILPTIIPIVVPFCFITAATQILTDMNNNSELLIIDNTGTSRVILIRPVLFIAAFLSILLFISSNTIEPKCRLAINNILAQAQFNLIFSRIEENTLNHINSNLYIEIAKRYPDNTVQGIFIADSRDSMIDKIYYAQKGLIDLENKSLILQKGEIHKRNRKSKDISITKFDYYSTDMETIKTIPIVNPKAKEQSLSFLWDHNADDKNEYRSELHQRLTNWLYPIIFGMITILATERSGSLRNRSRLHPIFISFLLSFGFFWASVYISSNIANNYSYIPILYSFFACTFIVVLCMMIKKHTKI</sequence>
<feature type="transmembrane region" description="Helical" evidence="6">
    <location>
        <begin position="98"/>
        <end position="116"/>
    </location>
</feature>
<feature type="transmembrane region" description="Helical" evidence="6">
    <location>
        <begin position="52"/>
        <end position="77"/>
    </location>
</feature>
<evidence type="ECO:0000256" key="4">
    <source>
        <dbReference type="ARBA" id="ARBA00022989"/>
    </source>
</evidence>
<evidence type="ECO:0000256" key="1">
    <source>
        <dbReference type="ARBA" id="ARBA00004651"/>
    </source>
</evidence>
<dbReference type="AlphaFoldDB" id="U6B7D9"/>
<accession>U6B7D9</accession>
<evidence type="ECO:0000313" key="8">
    <source>
        <dbReference type="Proteomes" id="UP000017862"/>
    </source>
</evidence>
<dbReference type="Proteomes" id="UP000017862">
    <property type="component" value="Chromosome"/>
</dbReference>
<proteinExistence type="predicted"/>
<keyword evidence="8" id="KW-1185">Reference proteome</keyword>
<dbReference type="InterPro" id="IPR005495">
    <property type="entry name" value="LptG/LptF_permease"/>
</dbReference>
<evidence type="ECO:0000256" key="2">
    <source>
        <dbReference type="ARBA" id="ARBA00022475"/>
    </source>
</evidence>
<comment type="subcellular location">
    <subcellularLocation>
        <location evidence="1">Cell membrane</location>
        <topology evidence="1">Multi-pass membrane protein</topology>
    </subcellularLocation>
</comment>
<dbReference type="PANTHER" id="PTHR33529">
    <property type="entry name" value="SLR0882 PROTEIN-RELATED"/>
    <property type="match status" value="1"/>
</dbReference>
<dbReference type="KEGG" id="lar:lam_301"/>
<dbReference type="PATRIC" id="fig|1261131.3.peg.289"/>
<reference evidence="7 8" key="1">
    <citation type="journal article" date="2014" name="Mol. Plant Microbe Interact.">
        <title>The complete genome sequence of Candidatus Liberibacter americanus, associated with citrus Huanglongbing.</title>
        <authorList>
            <person name="Wulff N.A."/>
            <person name="Zhang S."/>
            <person name="Setubal J.C."/>
            <person name="Almeida N.F."/>
            <person name="Martins E.C."/>
            <person name="Harakava R."/>
            <person name="Kumar D."/>
            <person name="Rangel L.T."/>
            <person name="Foissac X."/>
            <person name="Bove J."/>
            <person name="Gabriel D.W."/>
        </authorList>
    </citation>
    <scope>NUCLEOTIDE SEQUENCE [LARGE SCALE GENOMIC DNA]</scope>
    <source>
        <strain evidence="7 8">Sao Paulo</strain>
    </source>
</reference>
<dbReference type="EMBL" id="CP006604">
    <property type="protein sequence ID" value="AHA27672.1"/>
    <property type="molecule type" value="Genomic_DNA"/>
</dbReference>
<dbReference type="PANTHER" id="PTHR33529:SF6">
    <property type="entry name" value="YJGP_YJGQ FAMILY PERMEASE"/>
    <property type="match status" value="1"/>
</dbReference>
<evidence type="ECO:0000256" key="6">
    <source>
        <dbReference type="SAM" id="Phobius"/>
    </source>
</evidence>
<feature type="transmembrane region" description="Helical" evidence="6">
    <location>
        <begin position="12"/>
        <end position="32"/>
    </location>
</feature>
<dbReference type="RefSeq" id="WP_023466200.1">
    <property type="nucleotide sequence ID" value="NC_022793.1"/>
</dbReference>
<feature type="transmembrane region" description="Helical" evidence="6">
    <location>
        <begin position="299"/>
        <end position="321"/>
    </location>
</feature>
<protein>
    <recommendedName>
        <fullName evidence="9">Permease</fullName>
    </recommendedName>
</protein>
<keyword evidence="5 6" id="KW-0472">Membrane</keyword>
<evidence type="ECO:0008006" key="9">
    <source>
        <dbReference type="Google" id="ProtNLM"/>
    </source>
</evidence>
<keyword evidence="2" id="KW-1003">Cell membrane</keyword>